<evidence type="ECO:0000313" key="2">
    <source>
        <dbReference type="Proteomes" id="UP001283361"/>
    </source>
</evidence>
<protein>
    <submittedName>
        <fullName evidence="1">Uncharacterized protein</fullName>
    </submittedName>
</protein>
<dbReference type="AlphaFoldDB" id="A0AAE1ALT3"/>
<gene>
    <name evidence="1" type="ORF">RRG08_063801</name>
</gene>
<dbReference type="Proteomes" id="UP001283361">
    <property type="component" value="Unassembled WGS sequence"/>
</dbReference>
<name>A0AAE1ALT3_9GAST</name>
<sequence>MARLAGRGPYVITKESVKGHSIFGLHSNVAAAALKLGESQRIMNFIKIWWKEIEEVYERIGHHVREIMLEYEPPVEPSLDQLPAHFYERIGNHVRV</sequence>
<organism evidence="1 2">
    <name type="scientific">Elysia crispata</name>
    <name type="common">lettuce slug</name>
    <dbReference type="NCBI Taxonomy" id="231223"/>
    <lineage>
        <taxon>Eukaryota</taxon>
        <taxon>Metazoa</taxon>
        <taxon>Spiralia</taxon>
        <taxon>Lophotrochozoa</taxon>
        <taxon>Mollusca</taxon>
        <taxon>Gastropoda</taxon>
        <taxon>Heterobranchia</taxon>
        <taxon>Euthyneura</taxon>
        <taxon>Panpulmonata</taxon>
        <taxon>Sacoglossa</taxon>
        <taxon>Placobranchoidea</taxon>
        <taxon>Plakobranchidae</taxon>
        <taxon>Elysia</taxon>
    </lineage>
</organism>
<reference evidence="1" key="1">
    <citation type="journal article" date="2023" name="G3 (Bethesda)">
        <title>A reference genome for the long-term kleptoplast-retaining sea slug Elysia crispata morphotype clarki.</title>
        <authorList>
            <person name="Eastman K.E."/>
            <person name="Pendleton A.L."/>
            <person name="Shaikh M.A."/>
            <person name="Suttiyut T."/>
            <person name="Ogas R."/>
            <person name="Tomko P."/>
            <person name="Gavelis G."/>
            <person name="Widhalm J.R."/>
            <person name="Wisecaver J.H."/>
        </authorList>
    </citation>
    <scope>NUCLEOTIDE SEQUENCE</scope>
    <source>
        <strain evidence="1">ECLA1</strain>
    </source>
</reference>
<proteinExistence type="predicted"/>
<keyword evidence="2" id="KW-1185">Reference proteome</keyword>
<accession>A0AAE1ALT3</accession>
<comment type="caution">
    <text evidence="1">The sequence shown here is derived from an EMBL/GenBank/DDBJ whole genome shotgun (WGS) entry which is preliminary data.</text>
</comment>
<evidence type="ECO:0000313" key="1">
    <source>
        <dbReference type="EMBL" id="KAK3789087.1"/>
    </source>
</evidence>
<dbReference type="EMBL" id="JAWDGP010001698">
    <property type="protein sequence ID" value="KAK3789087.1"/>
    <property type="molecule type" value="Genomic_DNA"/>
</dbReference>